<feature type="transmembrane region" description="Helical" evidence="1">
    <location>
        <begin position="121"/>
        <end position="142"/>
    </location>
</feature>
<dbReference type="Proteomes" id="UP000176822">
    <property type="component" value="Unassembled WGS sequence"/>
</dbReference>
<comment type="caution">
    <text evidence="2">The sequence shown here is derived from an EMBL/GenBank/DDBJ whole genome shotgun (WGS) entry which is preliminary data.</text>
</comment>
<feature type="transmembrane region" description="Helical" evidence="1">
    <location>
        <begin position="91"/>
        <end position="109"/>
    </location>
</feature>
<reference evidence="2 3" key="1">
    <citation type="journal article" date="2016" name="Nat. Commun.">
        <title>Thousands of microbial genomes shed light on interconnected biogeochemical processes in an aquifer system.</title>
        <authorList>
            <person name="Anantharaman K."/>
            <person name="Brown C.T."/>
            <person name="Hug L.A."/>
            <person name="Sharon I."/>
            <person name="Castelle C.J."/>
            <person name="Probst A.J."/>
            <person name="Thomas B.C."/>
            <person name="Singh A."/>
            <person name="Wilkins M.J."/>
            <person name="Karaoz U."/>
            <person name="Brodie E.L."/>
            <person name="Williams K.H."/>
            <person name="Hubbard S.S."/>
            <person name="Banfield J.F."/>
        </authorList>
    </citation>
    <scope>NUCLEOTIDE SEQUENCE [LARGE SCALE GENOMIC DNA]</scope>
</reference>
<keyword evidence="1" id="KW-0812">Transmembrane</keyword>
<gene>
    <name evidence="2" type="ORF">A2972_04415</name>
</gene>
<keyword evidence="1" id="KW-1133">Transmembrane helix</keyword>
<evidence type="ECO:0000256" key="1">
    <source>
        <dbReference type="SAM" id="Phobius"/>
    </source>
</evidence>
<dbReference type="InterPro" id="IPR043519">
    <property type="entry name" value="NT_sf"/>
</dbReference>
<organism evidence="2 3">
    <name type="scientific">Candidatus Amesbacteria bacterium RIFCSPLOWO2_01_FULL_47_33</name>
    <dbReference type="NCBI Taxonomy" id="1797258"/>
    <lineage>
        <taxon>Bacteria</taxon>
        <taxon>Candidatus Amesiibacteriota</taxon>
    </lineage>
</organism>
<evidence type="ECO:0000313" key="3">
    <source>
        <dbReference type="Proteomes" id="UP000176822"/>
    </source>
</evidence>
<sequence>MASRLPPKSPVLLPLSYSAKFDYPLTAEEIWFWQINTEFSRAEIKKLINKWQMKNGEYCYLPSLSRTVALRQRRRQYSRGKWTIARRIARSIARIPSVSAVFITGSLAMDNCKENDDIDLMIVTLPGTLWITRFFLFLYLFFKSLRRPPYLSEHSSPRVSDKICDNLYLDLDHLYIDPHPKPPTYPLYVAHEILQTVPVVDKHSVHHRFLLANPWVGDYLPVAYRESLKKYKYIKLEKLNAKWQTPIGKIVYIPVNLLFYFLQYLYMKPHITQEKIGPGYAFFHPNTDHGTHV</sequence>
<name>A0A1F4Z467_9BACT</name>
<dbReference type="AlphaFoldDB" id="A0A1F4Z467"/>
<evidence type="ECO:0000313" key="2">
    <source>
        <dbReference type="EMBL" id="OGD01099.1"/>
    </source>
</evidence>
<proteinExistence type="predicted"/>
<dbReference type="EMBL" id="MEXM01000021">
    <property type="protein sequence ID" value="OGD01099.1"/>
    <property type="molecule type" value="Genomic_DNA"/>
</dbReference>
<dbReference type="SUPFAM" id="SSF81301">
    <property type="entry name" value="Nucleotidyltransferase"/>
    <property type="match status" value="1"/>
</dbReference>
<evidence type="ECO:0008006" key="4">
    <source>
        <dbReference type="Google" id="ProtNLM"/>
    </source>
</evidence>
<accession>A0A1F4Z467</accession>
<keyword evidence="1" id="KW-0472">Membrane</keyword>
<protein>
    <recommendedName>
        <fullName evidence="4">Polymerase nucleotidyl transferase domain-containing protein</fullName>
    </recommendedName>
</protein>